<evidence type="ECO:0000313" key="2">
    <source>
        <dbReference type="Proteomes" id="UP000299102"/>
    </source>
</evidence>
<protein>
    <submittedName>
        <fullName evidence="1">Uncharacterized protein</fullName>
    </submittedName>
</protein>
<name>A0A4C1YDE3_EUMVA</name>
<proteinExistence type="predicted"/>
<accession>A0A4C1YDE3</accession>
<dbReference type="Proteomes" id="UP000299102">
    <property type="component" value="Unassembled WGS sequence"/>
</dbReference>
<keyword evidence="2" id="KW-1185">Reference proteome</keyword>
<gene>
    <name evidence="1" type="ORF">EVAR_88331_1</name>
</gene>
<sequence>MDVEMKPAGAVCRGRPPHERPAAFAEFTWADFGSAVRSRRKAEGRASIKTDYKVAASLDNARFNTFAPKSSSGLELFIIIIESTLNIDSAIVNKVGQASPLLCTEQAGKQFRSRIYCPLRPKNFTLKLRLVTHHANATITIAGPIVTLVHHIGSQKLELQAFKMPPTIHQRPRPFNASTMRQINSY</sequence>
<organism evidence="1 2">
    <name type="scientific">Eumeta variegata</name>
    <name type="common">Bagworm moth</name>
    <name type="synonym">Eumeta japonica</name>
    <dbReference type="NCBI Taxonomy" id="151549"/>
    <lineage>
        <taxon>Eukaryota</taxon>
        <taxon>Metazoa</taxon>
        <taxon>Ecdysozoa</taxon>
        <taxon>Arthropoda</taxon>
        <taxon>Hexapoda</taxon>
        <taxon>Insecta</taxon>
        <taxon>Pterygota</taxon>
        <taxon>Neoptera</taxon>
        <taxon>Endopterygota</taxon>
        <taxon>Lepidoptera</taxon>
        <taxon>Glossata</taxon>
        <taxon>Ditrysia</taxon>
        <taxon>Tineoidea</taxon>
        <taxon>Psychidae</taxon>
        <taxon>Oiketicinae</taxon>
        <taxon>Eumeta</taxon>
    </lineage>
</organism>
<reference evidence="1 2" key="1">
    <citation type="journal article" date="2019" name="Commun. Biol.">
        <title>The bagworm genome reveals a unique fibroin gene that provides high tensile strength.</title>
        <authorList>
            <person name="Kono N."/>
            <person name="Nakamura H."/>
            <person name="Ohtoshi R."/>
            <person name="Tomita M."/>
            <person name="Numata K."/>
            <person name="Arakawa K."/>
        </authorList>
    </citation>
    <scope>NUCLEOTIDE SEQUENCE [LARGE SCALE GENOMIC DNA]</scope>
</reference>
<comment type="caution">
    <text evidence="1">The sequence shown here is derived from an EMBL/GenBank/DDBJ whole genome shotgun (WGS) entry which is preliminary data.</text>
</comment>
<dbReference type="EMBL" id="BGZK01001143">
    <property type="protein sequence ID" value="GBP72375.1"/>
    <property type="molecule type" value="Genomic_DNA"/>
</dbReference>
<evidence type="ECO:0000313" key="1">
    <source>
        <dbReference type="EMBL" id="GBP72375.1"/>
    </source>
</evidence>
<dbReference type="AlphaFoldDB" id="A0A4C1YDE3"/>